<feature type="compositionally biased region" description="Polar residues" evidence="1">
    <location>
        <begin position="81"/>
        <end position="95"/>
    </location>
</feature>
<gene>
    <name evidence="2" type="ORF">J0J18_03590</name>
</gene>
<accession>A0AAW4H9H7</accession>
<evidence type="ECO:0000256" key="1">
    <source>
        <dbReference type="SAM" id="MobiDB-lite"/>
    </source>
</evidence>
<feature type="region of interest" description="Disordered" evidence="1">
    <location>
        <begin position="58"/>
        <end position="107"/>
    </location>
</feature>
<dbReference type="EMBL" id="JAFKOQ010000001">
    <property type="protein sequence ID" value="MBN8120803.1"/>
    <property type="molecule type" value="Genomic_DNA"/>
</dbReference>
<dbReference type="RefSeq" id="WP_206622455.1">
    <property type="nucleotide sequence ID" value="NZ_JAFKOQ010000001.1"/>
</dbReference>
<reference evidence="2" key="1">
    <citation type="submission" date="2021-03" db="EMBL/GenBank/DDBJ databases">
        <title>Study of the foodborne Vibrio vulnificus isolates from China.</title>
        <authorList>
            <person name="Zheng Z."/>
            <person name="Ye L."/>
        </authorList>
    </citation>
    <scope>NUCLEOTIDE SEQUENCE</scope>
    <source>
        <strain evidence="2">Vv1582</strain>
    </source>
</reference>
<comment type="caution">
    <text evidence="2">The sequence shown here is derived from an EMBL/GenBank/DDBJ whole genome shotgun (WGS) entry which is preliminary data.</text>
</comment>
<proteinExistence type="predicted"/>
<name>A0AAW4H9H7_VIBVL</name>
<feature type="compositionally biased region" description="Basic and acidic residues" evidence="1">
    <location>
        <begin position="67"/>
        <end position="78"/>
    </location>
</feature>
<evidence type="ECO:0000313" key="3">
    <source>
        <dbReference type="Proteomes" id="UP000664056"/>
    </source>
</evidence>
<sequence length="107" mass="12211">MSNCKLTEATTPSHITCRHSRARGNPFIRAYRVKRLQAHLPQNRANRQQHVNTALTLSQGSGCTMDPRVREDDERRGWLSEVSSKTPTVTRNHQGFVSKRMNHDSLS</sequence>
<dbReference type="AlphaFoldDB" id="A0AAW4H9H7"/>
<evidence type="ECO:0000313" key="2">
    <source>
        <dbReference type="EMBL" id="MBN8120803.1"/>
    </source>
</evidence>
<dbReference type="Proteomes" id="UP000664056">
    <property type="component" value="Unassembled WGS sequence"/>
</dbReference>
<protein>
    <submittedName>
        <fullName evidence="2">Uncharacterized protein</fullName>
    </submittedName>
</protein>
<organism evidence="2 3">
    <name type="scientific">Vibrio vulnificus</name>
    <dbReference type="NCBI Taxonomy" id="672"/>
    <lineage>
        <taxon>Bacteria</taxon>
        <taxon>Pseudomonadati</taxon>
        <taxon>Pseudomonadota</taxon>
        <taxon>Gammaproteobacteria</taxon>
        <taxon>Vibrionales</taxon>
        <taxon>Vibrionaceae</taxon>
        <taxon>Vibrio</taxon>
    </lineage>
</organism>